<feature type="domain" description="Carrier" evidence="5">
    <location>
        <begin position="1781"/>
        <end position="1867"/>
    </location>
</feature>
<dbReference type="InterPro" id="IPR020841">
    <property type="entry name" value="PKS_Beta-ketoAc_synthase_dom"/>
</dbReference>
<dbReference type="InterPro" id="IPR018201">
    <property type="entry name" value="Ketoacyl_synth_AS"/>
</dbReference>
<dbReference type="GO" id="GO:0004315">
    <property type="term" value="F:3-oxoacyl-[acyl-carrier-protein] synthase activity"/>
    <property type="evidence" value="ECO:0007669"/>
    <property type="project" value="InterPro"/>
</dbReference>
<dbReference type="SMART" id="SM00825">
    <property type="entry name" value="PKS_KS"/>
    <property type="match status" value="1"/>
</dbReference>
<feature type="region of interest" description="Disordered" evidence="4">
    <location>
        <begin position="1870"/>
        <end position="1889"/>
    </location>
</feature>
<dbReference type="KEGG" id="scor:J3U87_20570"/>
<sequence>MMPADSVRGPKDPKLHVSQSSRAFPFQIVGITPLEYPDGQLARALNQTEALAVLDLGRDVSRARQAFGELASTAQKPFGVRLCADIVHELPDHEPLWQWVVGEIDSGWEAYVHTHRVLVQVRDVEEAHRAAGSGAYGLIAKGDESGGGVGEESCYILLQRLIAESLDLPILAQGGIGRHTAAAAIAGGADAVVLDSQLVLMRESTLPKQTRDWFQNLDGSETRVVNGYRVLNLPGSAAANLEQANEDDITDRFGWSDISEELIPAGQDAALAKPLAQRLNHIGALIHDFLQAMSGHLRQARALEPLAADSPLARAHGTRFPIAQGPMTRVSDTAGFADAVAEAGGLPFLALSLLRPDQVRRLMTETRELVGNKPWGVGILGFAPAELREAHIALIREFKPPVVLIAGGRPSQARALENDGIQTYLHVPAPGLLDLFLKDGARRFVFEGRECGGHVGPRSSFTLWEQQIERLRHFDHPEKLQLLFAGGIHDARSAAMVAAMTGPLAARGAKIGVLMGTAYIATREAVQSGAVLPEYQEQMLRHHKTVLLETAPGHATRCLDTPFAAAFETEKRRLREAGREQREIWETLEKLNVGRLRIASKGIERQGDRLVEVTSERRLREGMVMIGQVAAMHREPIGIDELHQRVTTDATKLLEQTWETRLSEVQPTASGMKLAIVGMACVYPGAPDLDSFWSNIINGVDAVREVPAERWRIEDYYDPEGNGGNGKTGCKWGGFIDPVAFDPLSYGIPPQSLAAIEPVQLLALEVARRALADSGYDQREFDRERTSVIFGAESGTDLGGAYGFRNMFPHFLGNMPAELDAALPRLTEDSFPGVLANVIAGRIANRLDLGGVNYTVDAACASSLTAVELAAKELICGTSDMVLAGGGDLHNSINDYLMFSSVHALSRKGACRSFDGAADGIVLGEGVAAVVLKRLADAERDGDRIYAVLEGIAGSSDGKSLGLTAPRKEGQVRALRRAYLRAGVTPGAVGLVEAHGTGTVVGDRTELQTLTEVFVEGGALPGTCGLGSVKSQIGHTKCAAGIAGLIKCAKALYHKVLPPTLHIENPNDIHQPDHSPFTLNATARPWSGNRRVAGVSAFGFGGTNFHAVLGAPPQAQRPETGLEQWPVELFLFRAPDPASARQRVREMHEYLGGDAPVRLRDLALTAARDVDHPVWFALLAENEADLLAKLKAIDTGETVEDVWTLKPDSIEPDAKVAFLFPGQGSQRPGMLAEIFVAFPQLNDILEMGAPWRDRLHPPTAHDPAQREAQRQAITDTRVAQPVLGMTGLAMKRLLDEVGCVPDMLAGHSYGELVALCAAGGLAERDLLPLSEHRGICLLEAAGDDPGTMAAVSASPDTIAAILGEDSEVVSANLNHPQQTVISGTTAAVEHAMERLEAASIAAKRIPVACAFHSPVVAKAETTFAEKLAEGDIGKPELPVFANTTAARYPEDPTQIRALLAEHLVSPVRFTEQIEAMYRAGARIFVEVGAGSVLTNLTHRILKDRPHHRIVTDRVGEPGLRQWCRALAELAILGKPIDPSPLLRDRGARVLDMTGGPAELPATTWFVDGLLAKPKRGAMPAHGLKIMSEPVQLPSTAPQVAASAERDQTVMTYLQSVREMVQASREVMLGYLGRQPADPVQSLMQPTLDFATESAVDREQWQPVGATIANGVEAEATNRPHPGFDTKTTLLALVAERTGYPEDMLDLDLDLEADLSIDSIKRIEIIGELAERLGFKDRIGEESDALMEELASQKTLRSMLTWLDQMAPSADDPVAAMDSANEPTADLRTLLLHIVGERTGYPEEVLDLDLDLEADLSIDSIKRLEIVGELADRLGMSDMQSGDQDEMVEALAAMKTLRAIVDWLERQRDRSAEASGAATRRPTGDIGAARGDEDRLATVSRYVLAVDEVPHAIKGDHRLQGMHFLITDDTMGLAPALGDRLVAHGAQVRIIATGEKASETFGHVDGLIHLGGLAPSAYVTDIKQFFELMQTVLINGARYLLAAGGMGGGFGHYRHGLADDDMTFSRGGGIAGLVKSVAKEWPELRAHWVDLNLEEAVEDLASYLETELLADKPLTEVAYADGNRRAVRVVEATLPAEVESTVDRLELGSDSVILVTGGARGITAKIAIELARRYGCRMELVGRSPIPEGEEPGDIAAAADLRTLRRVLIERGGKRPPSEIESEANRILARREIRATLSALHQAGSEVTYTALDVRDHQAFESYIEGVYERHGTIDGVIHGAGVVEDKLLRHKTTESFERVFDTKVFGALVLAKQLREDTRFVVFFSSVAGAFGNRGQVDYAAANDVLDKIAHSLQTRLKGRVVSINWGPWAGRGMVSPELEREYARRGIGLIPLESGVAAFMNELHHGSREDTQVVLMCASPESMT</sequence>
<evidence type="ECO:0000259" key="5">
    <source>
        <dbReference type="PROSITE" id="PS50075"/>
    </source>
</evidence>
<name>A0A8A4TGY5_SULCO</name>
<dbReference type="InterPro" id="IPR013968">
    <property type="entry name" value="PKS_KR"/>
</dbReference>
<evidence type="ECO:0000256" key="3">
    <source>
        <dbReference type="ARBA" id="ARBA00022679"/>
    </source>
</evidence>
<evidence type="ECO:0000259" key="6">
    <source>
        <dbReference type="PROSITE" id="PS52004"/>
    </source>
</evidence>
<dbReference type="Pfam" id="PF02801">
    <property type="entry name" value="Ketoacyl-synt_C"/>
    <property type="match status" value="1"/>
</dbReference>
<organism evidence="7 8">
    <name type="scientific">Sulfidibacter corallicola</name>
    <dbReference type="NCBI Taxonomy" id="2818388"/>
    <lineage>
        <taxon>Bacteria</taxon>
        <taxon>Pseudomonadati</taxon>
        <taxon>Acidobacteriota</taxon>
        <taxon>Holophagae</taxon>
        <taxon>Acanthopleuribacterales</taxon>
        <taxon>Acanthopleuribacteraceae</taxon>
        <taxon>Sulfidibacter</taxon>
    </lineage>
</organism>
<dbReference type="Pfam" id="PF16197">
    <property type="entry name" value="KAsynt_C_assoc"/>
    <property type="match status" value="1"/>
</dbReference>
<dbReference type="InterPro" id="IPR032821">
    <property type="entry name" value="PKS_assoc"/>
</dbReference>
<dbReference type="GO" id="GO:0004312">
    <property type="term" value="F:fatty acid synthase activity"/>
    <property type="evidence" value="ECO:0007669"/>
    <property type="project" value="TreeGrafter"/>
</dbReference>
<dbReference type="InterPro" id="IPR013785">
    <property type="entry name" value="Aldolase_TIM"/>
</dbReference>
<keyword evidence="2" id="KW-0597">Phosphoprotein</keyword>
<dbReference type="SMART" id="SM00822">
    <property type="entry name" value="PKS_KR"/>
    <property type="match status" value="1"/>
</dbReference>
<evidence type="ECO:0000313" key="7">
    <source>
        <dbReference type="EMBL" id="QTD47988.1"/>
    </source>
</evidence>
<dbReference type="PANTHER" id="PTHR43775">
    <property type="entry name" value="FATTY ACID SYNTHASE"/>
    <property type="match status" value="1"/>
</dbReference>
<keyword evidence="3" id="KW-0808">Transferase</keyword>
<dbReference type="EMBL" id="CP071793">
    <property type="protein sequence ID" value="QTD47988.1"/>
    <property type="molecule type" value="Genomic_DNA"/>
</dbReference>
<dbReference type="Proteomes" id="UP000663929">
    <property type="component" value="Chromosome"/>
</dbReference>
<dbReference type="PROSITE" id="PS50075">
    <property type="entry name" value="CARRIER"/>
    <property type="match status" value="1"/>
</dbReference>
<dbReference type="InterPro" id="IPR057326">
    <property type="entry name" value="KR_dom"/>
</dbReference>
<gene>
    <name evidence="7" type="ORF">J3U87_20570</name>
</gene>
<evidence type="ECO:0000313" key="8">
    <source>
        <dbReference type="Proteomes" id="UP000663929"/>
    </source>
</evidence>
<dbReference type="Gene3D" id="3.30.70.250">
    <property type="entry name" value="Malonyl-CoA ACP transacylase, ACP-binding"/>
    <property type="match status" value="1"/>
</dbReference>
<dbReference type="Pfam" id="PF08659">
    <property type="entry name" value="KR"/>
    <property type="match status" value="1"/>
</dbReference>
<dbReference type="Pfam" id="PF00550">
    <property type="entry name" value="PP-binding"/>
    <property type="match status" value="1"/>
</dbReference>
<dbReference type="InterPro" id="IPR009081">
    <property type="entry name" value="PP-bd_ACP"/>
</dbReference>
<proteinExistence type="predicted"/>
<dbReference type="Pfam" id="PF03060">
    <property type="entry name" value="NMO"/>
    <property type="match status" value="2"/>
</dbReference>
<dbReference type="Gene3D" id="3.20.20.70">
    <property type="entry name" value="Aldolase class I"/>
    <property type="match status" value="2"/>
</dbReference>
<dbReference type="InterPro" id="IPR014043">
    <property type="entry name" value="Acyl_transferase_dom"/>
</dbReference>
<dbReference type="Gene3D" id="3.40.47.10">
    <property type="match status" value="1"/>
</dbReference>
<dbReference type="PROSITE" id="PS52004">
    <property type="entry name" value="KS3_2"/>
    <property type="match status" value="1"/>
</dbReference>
<evidence type="ECO:0000256" key="1">
    <source>
        <dbReference type="ARBA" id="ARBA00022450"/>
    </source>
</evidence>
<dbReference type="CDD" id="cd08953">
    <property type="entry name" value="KR_2_SDR_x"/>
    <property type="match status" value="1"/>
</dbReference>
<feature type="domain" description="Ketosynthase family 3 (KS3)" evidence="6">
    <location>
        <begin position="671"/>
        <end position="1111"/>
    </location>
</feature>
<dbReference type="SUPFAM" id="SSF51735">
    <property type="entry name" value="NAD(P)-binding Rossmann-fold domains"/>
    <property type="match status" value="2"/>
</dbReference>
<dbReference type="PANTHER" id="PTHR43775:SF51">
    <property type="entry name" value="INACTIVE PHENOLPHTHIOCEROL SYNTHESIS POLYKETIDE SYNTHASE TYPE I PKS1-RELATED"/>
    <property type="match status" value="1"/>
</dbReference>
<reference evidence="7" key="1">
    <citation type="submission" date="2021-03" db="EMBL/GenBank/DDBJ databases">
        <title>Acanthopleuribacteraceae sp. M133.</title>
        <authorList>
            <person name="Wang G."/>
        </authorList>
    </citation>
    <scope>NUCLEOTIDE SEQUENCE</scope>
    <source>
        <strain evidence="7">M133</strain>
    </source>
</reference>
<dbReference type="InterPro" id="IPR001227">
    <property type="entry name" value="Ac_transferase_dom_sf"/>
</dbReference>
<keyword evidence="8" id="KW-1185">Reference proteome</keyword>
<dbReference type="Pfam" id="PF00698">
    <property type="entry name" value="Acyl_transf_1"/>
    <property type="match status" value="1"/>
</dbReference>
<dbReference type="Gene3D" id="3.40.366.10">
    <property type="entry name" value="Malonyl-Coenzyme A Acyl Carrier Protein, domain 2"/>
    <property type="match status" value="1"/>
</dbReference>
<dbReference type="GO" id="GO:0006633">
    <property type="term" value="P:fatty acid biosynthetic process"/>
    <property type="evidence" value="ECO:0007669"/>
    <property type="project" value="InterPro"/>
</dbReference>
<dbReference type="SUPFAM" id="SSF51412">
    <property type="entry name" value="Inosine monophosphate dehydrogenase (IMPDH)"/>
    <property type="match status" value="2"/>
</dbReference>
<dbReference type="Pfam" id="PF00109">
    <property type="entry name" value="ketoacyl-synt"/>
    <property type="match status" value="1"/>
</dbReference>
<dbReference type="InterPro" id="IPR014031">
    <property type="entry name" value="Ketoacyl_synth_C"/>
</dbReference>
<accession>A0A8A4TGY5</accession>
<dbReference type="PROSITE" id="PS00606">
    <property type="entry name" value="KS3_1"/>
    <property type="match status" value="1"/>
</dbReference>
<dbReference type="InterPro" id="IPR016035">
    <property type="entry name" value="Acyl_Trfase/lysoPLipase"/>
</dbReference>
<dbReference type="SMART" id="SM00827">
    <property type="entry name" value="PKS_AT"/>
    <property type="match status" value="1"/>
</dbReference>
<dbReference type="CDD" id="cd00833">
    <property type="entry name" value="PKS"/>
    <property type="match status" value="1"/>
</dbReference>
<evidence type="ECO:0000256" key="4">
    <source>
        <dbReference type="SAM" id="MobiDB-lite"/>
    </source>
</evidence>
<dbReference type="SUPFAM" id="SSF55048">
    <property type="entry name" value="Probable ACP-binding domain of malonyl-CoA ACP transacylase"/>
    <property type="match status" value="1"/>
</dbReference>
<dbReference type="SUPFAM" id="SSF53901">
    <property type="entry name" value="Thiolase-like"/>
    <property type="match status" value="1"/>
</dbReference>
<dbReference type="InterPro" id="IPR036291">
    <property type="entry name" value="NAD(P)-bd_dom_sf"/>
</dbReference>
<dbReference type="RefSeq" id="WP_237377652.1">
    <property type="nucleotide sequence ID" value="NZ_CP071793.1"/>
</dbReference>
<keyword evidence="1" id="KW-0596">Phosphopantetheine</keyword>
<dbReference type="InterPro" id="IPR014030">
    <property type="entry name" value="Ketoacyl_synth_N"/>
</dbReference>
<evidence type="ECO:0000256" key="2">
    <source>
        <dbReference type="ARBA" id="ARBA00022553"/>
    </source>
</evidence>
<protein>
    <submittedName>
        <fullName evidence="7">SDR family NAD(P)-dependent oxidoreductase</fullName>
    </submittedName>
</protein>
<dbReference type="InterPro" id="IPR036736">
    <property type="entry name" value="ACP-like_sf"/>
</dbReference>
<dbReference type="InterPro" id="IPR016039">
    <property type="entry name" value="Thiolase-like"/>
</dbReference>
<dbReference type="Gene3D" id="1.10.1200.10">
    <property type="entry name" value="ACP-like"/>
    <property type="match status" value="2"/>
</dbReference>
<dbReference type="SUPFAM" id="SSF47336">
    <property type="entry name" value="ACP-like"/>
    <property type="match status" value="2"/>
</dbReference>
<dbReference type="SUPFAM" id="SSF52151">
    <property type="entry name" value="FabD/lysophospholipase-like"/>
    <property type="match status" value="1"/>
</dbReference>
<dbReference type="InterPro" id="IPR050091">
    <property type="entry name" value="PKS_NRPS_Biosynth_Enz"/>
</dbReference>
<dbReference type="InterPro" id="IPR016036">
    <property type="entry name" value="Malonyl_transacylase_ACP-bd"/>
</dbReference>
<dbReference type="Gene3D" id="3.40.50.720">
    <property type="entry name" value="NAD(P)-binding Rossmann-like Domain"/>
    <property type="match status" value="1"/>
</dbReference>